<comment type="catalytic activity">
    <reaction evidence="5">
        <text>N(2)-acetyl-L-ornithine + 2-oxoglutarate = N-acetyl-L-glutamate 5-semialdehyde + L-glutamate</text>
        <dbReference type="Rhea" id="RHEA:18049"/>
        <dbReference type="ChEBI" id="CHEBI:16810"/>
        <dbReference type="ChEBI" id="CHEBI:29123"/>
        <dbReference type="ChEBI" id="CHEBI:29985"/>
        <dbReference type="ChEBI" id="CHEBI:57805"/>
        <dbReference type="EC" id="2.6.1.11"/>
    </reaction>
</comment>
<dbReference type="PANTHER" id="PTHR11986:SF79">
    <property type="entry name" value="ACETYLORNITHINE AMINOTRANSFERASE, MITOCHONDRIAL"/>
    <property type="match status" value="1"/>
</dbReference>
<accession>A0A7S8E5G0</accession>
<dbReference type="Gene3D" id="3.40.640.10">
    <property type="entry name" value="Type I PLP-dependent aspartate aminotransferase-like (Major domain)"/>
    <property type="match status" value="1"/>
</dbReference>
<proteinExistence type="inferred from homology"/>
<gene>
    <name evidence="5" type="primary">argD</name>
    <name evidence="6" type="ORF">G4Y79_13395</name>
</gene>
<dbReference type="CDD" id="cd00610">
    <property type="entry name" value="OAT_like"/>
    <property type="match status" value="1"/>
</dbReference>
<reference evidence="6 7" key="1">
    <citation type="submission" date="2020-02" db="EMBL/GenBank/DDBJ databases">
        <authorList>
            <person name="Zheng R.K."/>
            <person name="Sun C.M."/>
        </authorList>
    </citation>
    <scope>NUCLEOTIDE SEQUENCE [LARGE SCALE GENOMIC DNA]</scope>
    <source>
        <strain evidence="7">rifampicinis</strain>
    </source>
</reference>
<comment type="miscellaneous">
    <text evidence="5">May also have succinyldiaminopimelate aminotransferase activity, thus carrying out the corresponding step in lysine biosynthesis.</text>
</comment>
<feature type="binding site" evidence="5">
    <location>
        <position position="146"/>
    </location>
    <ligand>
        <name>N(2)-acetyl-L-ornithine</name>
        <dbReference type="ChEBI" id="CHEBI:57805"/>
    </ligand>
</feature>
<feature type="modified residue" description="N6-(pyridoxal phosphate)lysine" evidence="5">
    <location>
        <position position="257"/>
    </location>
</feature>
<comment type="subcellular location">
    <subcellularLocation>
        <location evidence="5">Cytoplasm</location>
    </subcellularLocation>
</comment>
<dbReference type="PIRSF" id="PIRSF000521">
    <property type="entry name" value="Transaminase_4ab_Lys_Orn"/>
    <property type="match status" value="1"/>
</dbReference>
<dbReference type="GO" id="GO:0003992">
    <property type="term" value="F:N2-acetyl-L-ornithine:2-oxoglutarate 5-aminotransferase activity"/>
    <property type="evidence" value="ECO:0007669"/>
    <property type="project" value="UniProtKB-UniRule"/>
</dbReference>
<comment type="subunit">
    <text evidence="5">Homodimer.</text>
</comment>
<dbReference type="KEGG" id="pmet:G4Y79_13395"/>
<dbReference type="UniPathway" id="UPA00068">
    <property type="reaction ID" value="UER00109"/>
</dbReference>
<comment type="similarity">
    <text evidence="5">Belongs to the class-III pyridoxal-phosphate-dependent aminotransferase family. ArgD subfamily.</text>
</comment>
<dbReference type="FunFam" id="3.40.640.10:FF:000004">
    <property type="entry name" value="Acetylornithine aminotransferase"/>
    <property type="match status" value="1"/>
</dbReference>
<dbReference type="GO" id="GO:0042802">
    <property type="term" value="F:identical protein binding"/>
    <property type="evidence" value="ECO:0007669"/>
    <property type="project" value="TreeGrafter"/>
</dbReference>
<dbReference type="Pfam" id="PF00202">
    <property type="entry name" value="Aminotran_3"/>
    <property type="match status" value="1"/>
</dbReference>
<dbReference type="InterPro" id="IPR015421">
    <property type="entry name" value="PyrdxlP-dep_Trfase_major"/>
</dbReference>
<dbReference type="InterPro" id="IPR004636">
    <property type="entry name" value="AcOrn/SuccOrn_fam"/>
</dbReference>
<dbReference type="RefSeq" id="WP_195168782.1">
    <property type="nucleotide sequence ID" value="NZ_CP062983.1"/>
</dbReference>
<keyword evidence="4 5" id="KW-0663">Pyridoxal phosphate</keyword>
<evidence type="ECO:0000256" key="5">
    <source>
        <dbReference type="HAMAP-Rule" id="MF_01107"/>
    </source>
</evidence>
<feature type="binding site" evidence="5">
    <location>
        <begin position="228"/>
        <end position="231"/>
    </location>
    <ligand>
        <name>pyridoxal 5'-phosphate</name>
        <dbReference type="ChEBI" id="CHEBI:597326"/>
    </ligand>
</feature>
<dbReference type="SUPFAM" id="SSF53383">
    <property type="entry name" value="PLP-dependent transferases"/>
    <property type="match status" value="1"/>
</dbReference>
<organism evidence="6 7">
    <name type="scientific">Phototrophicus methaneseepsis</name>
    <dbReference type="NCBI Taxonomy" id="2710758"/>
    <lineage>
        <taxon>Bacteria</taxon>
        <taxon>Bacillati</taxon>
        <taxon>Chloroflexota</taxon>
        <taxon>Candidatus Thermofontia</taxon>
        <taxon>Phototrophicales</taxon>
        <taxon>Phototrophicaceae</taxon>
        <taxon>Phototrophicus</taxon>
    </lineage>
</organism>
<dbReference type="Proteomes" id="UP000594468">
    <property type="component" value="Chromosome"/>
</dbReference>
<dbReference type="GO" id="GO:0005737">
    <property type="term" value="C:cytoplasm"/>
    <property type="evidence" value="ECO:0007669"/>
    <property type="project" value="UniProtKB-SubCell"/>
</dbReference>
<keyword evidence="1 5" id="KW-0032">Aminotransferase</keyword>
<feature type="binding site" evidence="5">
    <location>
        <position position="285"/>
    </location>
    <ligand>
        <name>N(2)-acetyl-L-ornithine</name>
        <dbReference type="ChEBI" id="CHEBI:57805"/>
    </ligand>
</feature>
<evidence type="ECO:0000256" key="2">
    <source>
        <dbReference type="ARBA" id="ARBA00022605"/>
    </source>
</evidence>
<dbReference type="HAMAP" id="MF_01107">
    <property type="entry name" value="ArgD_aminotrans_3"/>
    <property type="match status" value="1"/>
</dbReference>
<dbReference type="InterPro" id="IPR015424">
    <property type="entry name" value="PyrdxlP-dep_Trfase"/>
</dbReference>
<protein>
    <recommendedName>
        <fullName evidence="5">Acetylornithine aminotransferase</fullName>
        <shortName evidence="5">ACOAT</shortName>
        <ecNumber evidence="5">2.6.1.11</ecNumber>
    </recommendedName>
</protein>
<comment type="pathway">
    <text evidence="5">Amino-acid biosynthesis; L-arginine biosynthesis; N(2)-acetyl-L-ornithine from L-glutamate: step 4/4.</text>
</comment>
<dbReference type="GO" id="GO:0006526">
    <property type="term" value="P:L-arginine biosynthetic process"/>
    <property type="evidence" value="ECO:0007669"/>
    <property type="project" value="UniProtKB-UniRule"/>
</dbReference>
<feature type="binding site" evidence="5">
    <location>
        <begin position="110"/>
        <end position="111"/>
    </location>
    <ligand>
        <name>pyridoxal 5'-phosphate</name>
        <dbReference type="ChEBI" id="CHEBI:597326"/>
    </ligand>
</feature>
<dbReference type="PROSITE" id="PS00600">
    <property type="entry name" value="AA_TRANSFER_CLASS_3"/>
    <property type="match status" value="1"/>
</dbReference>
<dbReference type="AlphaFoldDB" id="A0A7S8E5G0"/>
<feature type="binding site" evidence="5">
    <location>
        <position position="143"/>
    </location>
    <ligand>
        <name>pyridoxal 5'-phosphate</name>
        <dbReference type="ChEBI" id="CHEBI:597326"/>
    </ligand>
</feature>
<evidence type="ECO:0000256" key="4">
    <source>
        <dbReference type="ARBA" id="ARBA00022898"/>
    </source>
</evidence>
<comment type="cofactor">
    <cofactor evidence="5">
        <name>pyridoxal 5'-phosphate</name>
        <dbReference type="ChEBI" id="CHEBI:597326"/>
    </cofactor>
    <text evidence="5">Binds 1 pyridoxal phosphate per subunit.</text>
</comment>
<dbReference type="NCBIfam" id="NF002325">
    <property type="entry name" value="PRK01278.1"/>
    <property type="match status" value="1"/>
</dbReference>
<keyword evidence="2 5" id="KW-0028">Amino-acid biosynthesis</keyword>
<evidence type="ECO:0000313" key="6">
    <source>
        <dbReference type="EMBL" id="QPC80707.1"/>
    </source>
</evidence>
<dbReference type="InterPro" id="IPR015422">
    <property type="entry name" value="PyrdxlP-dep_Trfase_small"/>
</dbReference>
<dbReference type="PANTHER" id="PTHR11986">
    <property type="entry name" value="AMINOTRANSFERASE CLASS III"/>
    <property type="match status" value="1"/>
</dbReference>
<evidence type="ECO:0000313" key="7">
    <source>
        <dbReference type="Proteomes" id="UP000594468"/>
    </source>
</evidence>
<keyword evidence="5" id="KW-0055">Arginine biosynthesis</keyword>
<name>A0A7S8E5G0_9CHLR</name>
<dbReference type="GO" id="GO:0030170">
    <property type="term" value="F:pyridoxal phosphate binding"/>
    <property type="evidence" value="ECO:0007669"/>
    <property type="project" value="InterPro"/>
</dbReference>
<evidence type="ECO:0000256" key="3">
    <source>
        <dbReference type="ARBA" id="ARBA00022679"/>
    </source>
</evidence>
<dbReference type="InterPro" id="IPR050103">
    <property type="entry name" value="Class-III_PLP-dep_AT"/>
</dbReference>
<dbReference type="InterPro" id="IPR049704">
    <property type="entry name" value="Aminotrans_3_PPA_site"/>
</dbReference>
<dbReference type="InterPro" id="IPR005814">
    <property type="entry name" value="Aminotrans_3"/>
</dbReference>
<keyword evidence="7" id="KW-1185">Reference proteome</keyword>
<keyword evidence="3 5" id="KW-0808">Transferase</keyword>
<keyword evidence="5" id="KW-0963">Cytoplasm</keyword>
<dbReference type="NCBIfam" id="TIGR00707">
    <property type="entry name" value="argD"/>
    <property type="match status" value="1"/>
</dbReference>
<dbReference type="EC" id="2.6.1.11" evidence="5"/>
<evidence type="ECO:0000256" key="1">
    <source>
        <dbReference type="ARBA" id="ARBA00022576"/>
    </source>
</evidence>
<sequence length="401" mass="43330">MSENTDAQAVIQAEHDYLVQTYVRPDFVLQHGDGMTLYDDAGNAYTDWVAGIAVNALGYNDAGIAAAMQQQTATGIIHTSNLYFTEPQVRLAKALVEKSFADRVFFSNSGAEANEGALKFARRVAYDSGNANKVEVVTFSEAFHGRTLAALSLTPKEKYQKPYKPLMDHVVVAEFNNIESAKGAINANTAAVILEPIQGEGGINVATDAFLQVVRDLCDEHQAILIFDEIQCGMGRSGTLWAYEQTPVVPDIMTLAKPLAGGLPIGAILCTEEIASHLKPGDHGSTFAGGPLVTNVASYILERISQPQFLAHIKEVGDYLLERLEELNSPLIVDVRGRGLMCAMELKVEVAPVIKAGYENGLLMVNAGTNTIRFVPPLIAEKSDVDELVEKVTAILEVVHA</sequence>
<dbReference type="EMBL" id="CP062983">
    <property type="protein sequence ID" value="QPC80707.1"/>
    <property type="molecule type" value="Genomic_DNA"/>
</dbReference>
<dbReference type="Gene3D" id="3.90.1150.10">
    <property type="entry name" value="Aspartate Aminotransferase, domain 1"/>
    <property type="match status" value="1"/>
</dbReference>
<feature type="binding site" evidence="5">
    <location>
        <position position="286"/>
    </location>
    <ligand>
        <name>pyridoxal 5'-phosphate</name>
        <dbReference type="ChEBI" id="CHEBI:597326"/>
    </ligand>
</feature>